<feature type="domain" description="DUF1214" evidence="2">
    <location>
        <begin position="360"/>
        <end position="466"/>
    </location>
</feature>
<keyword evidence="5" id="KW-1185">Reference proteome</keyword>
<sequence>MANRRQFLQTLPAAGATLATAGQLASAEAAAPTAAPASAKELARTAFERRAIEAMVWGMPAVNLDLMYQAMLRETKARANQMLYWSALLDWKNQTLTPNTDVVYLTPYYDTKDGPVVLEIPPADDGIINGTLMDAWQMPLEDVGPAGVDRGRGGKYLILPPGHKEPVPLGFIPLQSLTYKGYALLRSILRSGSPTDLAKAVEYGKRIKIYALSQAASPPPTVFVDAAGVFYDATIPYDNRFYDSLDRVVQIEPWLQRDRAMIDKLKTLGIEKGKRFAPDAATRQALDAAAAQAHALLDYRFVELFKTYFAPGSRWAFPASPEFAEAAQSGYADPDVYPIDDRGLLFTYIFFTPKRLGEGQFYLMVIDDKAGAVLDGSRNYRLNVPADAPVRQYWSATVYDRATHALIRKMSHAGRSSQSPGLQKNADGSVDLYFGPKAPAGKEANWVATDAAGKFEVLFRFYGPTKALFDKTWVLPDIVEVK</sequence>
<dbReference type="PANTHER" id="PTHR36509:SF3">
    <property type="entry name" value="SIGNAL PEPTIDE PROTEIN"/>
    <property type="match status" value="1"/>
</dbReference>
<dbReference type="Gene3D" id="2.60.40.1610">
    <property type="entry name" value="Domain of unknown function DUF1254"/>
    <property type="match status" value="1"/>
</dbReference>
<organism evidence="4 5">
    <name type="scientific">Rivibacter subsaxonicus</name>
    <dbReference type="NCBI Taxonomy" id="457575"/>
    <lineage>
        <taxon>Bacteria</taxon>
        <taxon>Pseudomonadati</taxon>
        <taxon>Pseudomonadota</taxon>
        <taxon>Betaproteobacteria</taxon>
        <taxon>Burkholderiales</taxon>
        <taxon>Rivibacter</taxon>
    </lineage>
</organism>
<evidence type="ECO:0008006" key="6">
    <source>
        <dbReference type="Google" id="ProtNLM"/>
    </source>
</evidence>
<dbReference type="RefSeq" id="WP_130432097.1">
    <property type="nucleotide sequence ID" value="NZ_SHKP01000006.1"/>
</dbReference>
<dbReference type="PROSITE" id="PS51318">
    <property type="entry name" value="TAT"/>
    <property type="match status" value="1"/>
</dbReference>
<dbReference type="Gene3D" id="1.10.3360.10">
    <property type="entry name" value="VPA0735-like domain"/>
    <property type="match status" value="1"/>
</dbReference>
<dbReference type="InterPro" id="IPR010621">
    <property type="entry name" value="DUF1214"/>
</dbReference>
<proteinExistence type="predicted"/>
<dbReference type="Pfam" id="PF06863">
    <property type="entry name" value="DUF1254"/>
    <property type="match status" value="1"/>
</dbReference>
<gene>
    <name evidence="4" type="ORF">EV670_2264</name>
</gene>
<accession>A0A4Q7VNS0</accession>
<evidence type="ECO:0000256" key="1">
    <source>
        <dbReference type="SAM" id="SignalP"/>
    </source>
</evidence>
<feature type="signal peptide" evidence="1">
    <location>
        <begin position="1"/>
        <end position="21"/>
    </location>
</feature>
<dbReference type="Proteomes" id="UP000293671">
    <property type="component" value="Unassembled WGS sequence"/>
</dbReference>
<protein>
    <recommendedName>
        <fullName evidence="6">Secreted protein</fullName>
    </recommendedName>
</protein>
<dbReference type="InterPro" id="IPR006311">
    <property type="entry name" value="TAT_signal"/>
</dbReference>
<feature type="chain" id="PRO_5020542180" description="Secreted protein" evidence="1">
    <location>
        <begin position="22"/>
        <end position="482"/>
    </location>
</feature>
<evidence type="ECO:0000259" key="2">
    <source>
        <dbReference type="Pfam" id="PF06742"/>
    </source>
</evidence>
<dbReference type="OrthoDB" id="272779at2"/>
<reference evidence="4 5" key="1">
    <citation type="submission" date="2019-02" db="EMBL/GenBank/DDBJ databases">
        <title>Genomic Encyclopedia of Type Strains, Phase IV (KMG-IV): sequencing the most valuable type-strain genomes for metagenomic binning, comparative biology and taxonomic classification.</title>
        <authorList>
            <person name="Goeker M."/>
        </authorList>
    </citation>
    <scope>NUCLEOTIDE SEQUENCE [LARGE SCALE GENOMIC DNA]</scope>
    <source>
        <strain evidence="4 5">DSM 19570</strain>
    </source>
</reference>
<dbReference type="AlphaFoldDB" id="A0A4Q7VNS0"/>
<evidence type="ECO:0000259" key="3">
    <source>
        <dbReference type="Pfam" id="PF06863"/>
    </source>
</evidence>
<dbReference type="EMBL" id="SHKP01000006">
    <property type="protein sequence ID" value="RZT97864.1"/>
    <property type="molecule type" value="Genomic_DNA"/>
</dbReference>
<dbReference type="InterPro" id="IPR010679">
    <property type="entry name" value="DUF1254"/>
</dbReference>
<evidence type="ECO:0000313" key="5">
    <source>
        <dbReference type="Proteomes" id="UP000293671"/>
    </source>
</evidence>
<dbReference type="InterPro" id="IPR037049">
    <property type="entry name" value="DUF1214_C_sf"/>
</dbReference>
<feature type="domain" description="DUF1254" evidence="3">
    <location>
        <begin position="80"/>
        <end position="210"/>
    </location>
</feature>
<comment type="caution">
    <text evidence="4">The sequence shown here is derived from an EMBL/GenBank/DDBJ whole genome shotgun (WGS) entry which is preliminary data.</text>
</comment>
<dbReference type="Gene3D" id="2.60.120.600">
    <property type="entry name" value="Domain of unknown function DUF1214, C-terminal domain"/>
    <property type="match status" value="1"/>
</dbReference>
<dbReference type="InterPro" id="IPR037050">
    <property type="entry name" value="DUF1254_sf"/>
</dbReference>
<keyword evidence="1" id="KW-0732">Signal</keyword>
<evidence type="ECO:0000313" key="4">
    <source>
        <dbReference type="EMBL" id="RZT97864.1"/>
    </source>
</evidence>
<dbReference type="Pfam" id="PF06742">
    <property type="entry name" value="DUF1214"/>
    <property type="match status" value="1"/>
</dbReference>
<dbReference type="SUPFAM" id="SSF160935">
    <property type="entry name" value="VPA0735-like"/>
    <property type="match status" value="1"/>
</dbReference>
<name>A0A4Q7VNS0_9BURK</name>
<dbReference type="PANTHER" id="PTHR36509">
    <property type="entry name" value="BLL3101 PROTEIN"/>
    <property type="match status" value="1"/>
</dbReference>